<reference evidence="4 5" key="1">
    <citation type="submission" date="2015-09" db="EMBL/GenBank/DDBJ databases">
        <title>Trachymyrmex cornetzi WGS genome.</title>
        <authorList>
            <person name="Nygaard S."/>
            <person name="Hu H."/>
            <person name="Boomsma J."/>
            <person name="Zhang G."/>
        </authorList>
    </citation>
    <scope>NUCLEOTIDE SEQUENCE [LARGE SCALE GENOMIC DNA]</scope>
    <source>
        <strain evidence="4">Tcor2-1</strain>
        <tissue evidence="4">Whole body</tissue>
    </source>
</reference>
<comment type="similarity">
    <text evidence="1">Belongs to the TIP41 family.</text>
</comment>
<feature type="region of interest" description="Disordered" evidence="3">
    <location>
        <begin position="247"/>
        <end position="270"/>
    </location>
</feature>
<accession>A0A195DZ03</accession>
<dbReference type="AlphaFoldDB" id="A0A195DZ03"/>
<name>A0A195DZ03_9HYME</name>
<dbReference type="PANTHER" id="PTHR21021:SF16">
    <property type="entry name" value="TIP41-LIKE PROTEIN"/>
    <property type="match status" value="1"/>
</dbReference>
<evidence type="ECO:0000313" key="5">
    <source>
        <dbReference type="Proteomes" id="UP000078492"/>
    </source>
</evidence>
<dbReference type="GO" id="GO:0005829">
    <property type="term" value="C:cytosol"/>
    <property type="evidence" value="ECO:0007669"/>
    <property type="project" value="TreeGrafter"/>
</dbReference>
<evidence type="ECO:0000313" key="4">
    <source>
        <dbReference type="EMBL" id="KYN17952.1"/>
    </source>
</evidence>
<dbReference type="EMBL" id="KQ980066">
    <property type="protein sequence ID" value="KYN17952.1"/>
    <property type="molecule type" value="Genomic_DNA"/>
</dbReference>
<proteinExistence type="inferred from homology"/>
<dbReference type="Pfam" id="PF04176">
    <property type="entry name" value="TIP41"/>
    <property type="match status" value="1"/>
</dbReference>
<evidence type="ECO:0000256" key="3">
    <source>
        <dbReference type="SAM" id="MobiDB-lite"/>
    </source>
</evidence>
<dbReference type="PANTHER" id="PTHR21021">
    <property type="entry name" value="GAF/PUTATIVE CYTOSKELETAL PROTEIN"/>
    <property type="match status" value="1"/>
</dbReference>
<keyword evidence="5" id="KW-1185">Reference proteome</keyword>
<organism evidence="4 5">
    <name type="scientific">Trachymyrmex cornetzi</name>
    <dbReference type="NCBI Taxonomy" id="471704"/>
    <lineage>
        <taxon>Eukaryota</taxon>
        <taxon>Metazoa</taxon>
        <taxon>Ecdysozoa</taxon>
        <taxon>Arthropoda</taxon>
        <taxon>Hexapoda</taxon>
        <taxon>Insecta</taxon>
        <taxon>Pterygota</taxon>
        <taxon>Neoptera</taxon>
        <taxon>Endopterygota</taxon>
        <taxon>Hymenoptera</taxon>
        <taxon>Apocrita</taxon>
        <taxon>Aculeata</taxon>
        <taxon>Formicoidea</taxon>
        <taxon>Formicidae</taxon>
        <taxon>Myrmicinae</taxon>
        <taxon>Trachymyrmex</taxon>
    </lineage>
</organism>
<protein>
    <recommendedName>
        <fullName evidence="2">TIP41-like protein</fullName>
    </recommendedName>
</protein>
<sequence length="329" mass="38118">MTAIKVHGGIDILRLPVNEEEHICPPWRIKYTQSHILHSKCSKSENGCGTDDTNACQFCVYNNALELPHMPDMVFPNNVLSLKHEDGALLQFNALDALKYVSNGKINVQLACAEAWKESRAESSEYLEEKIKPFDWTFTTNYTGTISGFKIEETNERIDIDKLRQRDKIMFYHDLTLFEDELHDNGIAVNSVKIRVMPTSFFILLRYFLRIDNVMLRINDTRIYHEFGKTYLLREFTSREAKVQDIRREEKEEETQQEQEARRSSTTAISREASECFDSLARTITLPPEKRNVDAIWSGSSPNQPTNQPELFDENLRIDTSLAVWRAEV</sequence>
<gene>
    <name evidence="4" type="ORF">ALC57_09834</name>
</gene>
<dbReference type="GO" id="GO:0031929">
    <property type="term" value="P:TOR signaling"/>
    <property type="evidence" value="ECO:0007669"/>
    <property type="project" value="TreeGrafter"/>
</dbReference>
<evidence type="ECO:0000256" key="1">
    <source>
        <dbReference type="ARBA" id="ARBA00006658"/>
    </source>
</evidence>
<dbReference type="STRING" id="471704.A0A195DZ03"/>
<evidence type="ECO:0000256" key="2">
    <source>
        <dbReference type="ARBA" id="ARBA00018951"/>
    </source>
</evidence>
<dbReference type="InterPro" id="IPR007303">
    <property type="entry name" value="TIP41-like"/>
</dbReference>
<dbReference type="Proteomes" id="UP000078492">
    <property type="component" value="Unassembled WGS sequence"/>
</dbReference>
<dbReference type="InterPro" id="IPR051330">
    <property type="entry name" value="Phosphatase_reg/MetRdx"/>
</dbReference>